<evidence type="ECO:0000256" key="1">
    <source>
        <dbReference type="SAM" id="MobiDB-lite"/>
    </source>
</evidence>
<evidence type="ECO:0000313" key="3">
    <source>
        <dbReference type="EMBL" id="URI15331.1"/>
    </source>
</evidence>
<keyword evidence="2" id="KW-0812">Transmembrane</keyword>
<evidence type="ECO:0000313" key="4">
    <source>
        <dbReference type="Proteomes" id="UP001055429"/>
    </source>
</evidence>
<feature type="transmembrane region" description="Helical" evidence="2">
    <location>
        <begin position="12"/>
        <end position="34"/>
    </location>
</feature>
<sequence length="76" mass="8016">MSTPQGLRTPKRIALLIPILVAVVAFIGLAVFSWSHLGAKGPAPQLGSSPEQVATGTTPPTRDAYTTKDFVEPQSE</sequence>
<dbReference type="Proteomes" id="UP001055429">
    <property type="component" value="Chromosome"/>
</dbReference>
<name>A0ABY4SNN7_9CAUL</name>
<feature type="compositionally biased region" description="Polar residues" evidence="1">
    <location>
        <begin position="46"/>
        <end position="60"/>
    </location>
</feature>
<reference evidence="3" key="1">
    <citation type="submission" date="2022-05" db="EMBL/GenBank/DDBJ databases">
        <title>Brevundimonas albigilva TT17 genome sequence.</title>
        <authorList>
            <person name="Lee K."/>
            <person name="Son H."/>
        </authorList>
    </citation>
    <scope>NUCLEOTIDE SEQUENCE</scope>
    <source>
        <strain evidence="3">TT17</strain>
    </source>
</reference>
<gene>
    <name evidence="3" type="ORF">M8231_16325</name>
</gene>
<keyword evidence="4" id="KW-1185">Reference proteome</keyword>
<dbReference type="EMBL" id="CP097649">
    <property type="protein sequence ID" value="URI15331.1"/>
    <property type="molecule type" value="Genomic_DNA"/>
</dbReference>
<feature type="compositionally biased region" description="Basic and acidic residues" evidence="1">
    <location>
        <begin position="65"/>
        <end position="76"/>
    </location>
</feature>
<evidence type="ECO:0000256" key="2">
    <source>
        <dbReference type="SAM" id="Phobius"/>
    </source>
</evidence>
<accession>A0ABY4SNN7</accession>
<protein>
    <submittedName>
        <fullName evidence="3">Uncharacterized protein</fullName>
    </submittedName>
</protein>
<proteinExistence type="predicted"/>
<keyword evidence="2" id="KW-1133">Transmembrane helix</keyword>
<feature type="region of interest" description="Disordered" evidence="1">
    <location>
        <begin position="42"/>
        <end position="76"/>
    </location>
</feature>
<dbReference type="RefSeq" id="WP_249751721.1">
    <property type="nucleotide sequence ID" value="NZ_CP097298.1"/>
</dbReference>
<keyword evidence="2" id="KW-0472">Membrane</keyword>
<organism evidence="3 4">
    <name type="scientific">Brevundimonas albigilva</name>
    <dbReference type="NCBI Taxonomy" id="1312364"/>
    <lineage>
        <taxon>Bacteria</taxon>
        <taxon>Pseudomonadati</taxon>
        <taxon>Pseudomonadota</taxon>
        <taxon>Alphaproteobacteria</taxon>
        <taxon>Caulobacterales</taxon>
        <taxon>Caulobacteraceae</taxon>
        <taxon>Brevundimonas</taxon>
    </lineage>
</organism>